<keyword evidence="5" id="KW-0443">Lipid metabolism</keyword>
<evidence type="ECO:0000313" key="6">
    <source>
        <dbReference type="EMBL" id="EMD31226.1"/>
    </source>
</evidence>
<dbReference type="HOGENOM" id="CLU_026434_0_0_1"/>
<dbReference type="InterPro" id="IPR050723">
    <property type="entry name" value="CFA/CMAS"/>
</dbReference>
<dbReference type="CDD" id="cd02440">
    <property type="entry name" value="AdoMet_MTases"/>
    <property type="match status" value="1"/>
</dbReference>
<comment type="similarity">
    <text evidence="1">Belongs to the CFA/CMAS family.</text>
</comment>
<keyword evidence="4" id="KW-0949">S-adenosyl-L-methionine</keyword>
<keyword evidence="2" id="KW-0489">Methyltransferase</keyword>
<protein>
    <recommendedName>
        <fullName evidence="8">Cyclopropane-fatty-acyl-phospholipid synthase</fullName>
    </recommendedName>
</protein>
<evidence type="ECO:0000256" key="1">
    <source>
        <dbReference type="ARBA" id="ARBA00010815"/>
    </source>
</evidence>
<dbReference type="STRING" id="914234.M2QXG5"/>
<evidence type="ECO:0000256" key="3">
    <source>
        <dbReference type="ARBA" id="ARBA00022679"/>
    </source>
</evidence>
<dbReference type="GO" id="GO:0008610">
    <property type="term" value="P:lipid biosynthetic process"/>
    <property type="evidence" value="ECO:0007669"/>
    <property type="project" value="InterPro"/>
</dbReference>
<dbReference type="PANTHER" id="PTHR43667">
    <property type="entry name" value="CYCLOPROPANE-FATTY-ACYL-PHOSPHOLIPID SYNTHASE"/>
    <property type="match status" value="1"/>
</dbReference>
<evidence type="ECO:0000256" key="5">
    <source>
        <dbReference type="ARBA" id="ARBA00023098"/>
    </source>
</evidence>
<dbReference type="EMBL" id="KB445821">
    <property type="protein sequence ID" value="EMD31226.1"/>
    <property type="molecule type" value="Genomic_DNA"/>
</dbReference>
<dbReference type="SUPFAM" id="SSF53335">
    <property type="entry name" value="S-adenosyl-L-methionine-dependent methyltransferases"/>
    <property type="match status" value="1"/>
</dbReference>
<reference evidence="6 7" key="1">
    <citation type="journal article" date="2012" name="Proc. Natl. Acad. Sci. U.S.A.">
        <title>Comparative genomics of Ceriporiopsis subvermispora and Phanerochaete chrysosporium provide insight into selective ligninolysis.</title>
        <authorList>
            <person name="Fernandez-Fueyo E."/>
            <person name="Ruiz-Duenas F.J."/>
            <person name="Ferreira P."/>
            <person name="Floudas D."/>
            <person name="Hibbett D.S."/>
            <person name="Canessa P."/>
            <person name="Larrondo L.F."/>
            <person name="James T.Y."/>
            <person name="Seelenfreund D."/>
            <person name="Lobos S."/>
            <person name="Polanco R."/>
            <person name="Tello M."/>
            <person name="Honda Y."/>
            <person name="Watanabe T."/>
            <person name="Watanabe T."/>
            <person name="Ryu J.S."/>
            <person name="Kubicek C.P."/>
            <person name="Schmoll M."/>
            <person name="Gaskell J."/>
            <person name="Hammel K.E."/>
            <person name="St John F.J."/>
            <person name="Vanden Wymelenberg A."/>
            <person name="Sabat G."/>
            <person name="Splinter BonDurant S."/>
            <person name="Syed K."/>
            <person name="Yadav J.S."/>
            <person name="Doddapaneni H."/>
            <person name="Subramanian V."/>
            <person name="Lavin J.L."/>
            <person name="Oguiza J.A."/>
            <person name="Perez G."/>
            <person name="Pisabarro A.G."/>
            <person name="Ramirez L."/>
            <person name="Santoyo F."/>
            <person name="Master E."/>
            <person name="Coutinho P.M."/>
            <person name="Henrissat B."/>
            <person name="Lombard V."/>
            <person name="Magnuson J.K."/>
            <person name="Kuees U."/>
            <person name="Hori C."/>
            <person name="Igarashi K."/>
            <person name="Samejima M."/>
            <person name="Held B.W."/>
            <person name="Barry K.W."/>
            <person name="LaButti K.M."/>
            <person name="Lapidus A."/>
            <person name="Lindquist E.A."/>
            <person name="Lucas S.M."/>
            <person name="Riley R."/>
            <person name="Salamov A.A."/>
            <person name="Hoffmeister D."/>
            <person name="Schwenk D."/>
            <person name="Hadar Y."/>
            <person name="Yarden O."/>
            <person name="de Vries R.P."/>
            <person name="Wiebenga A."/>
            <person name="Stenlid J."/>
            <person name="Eastwood D."/>
            <person name="Grigoriev I.V."/>
            <person name="Berka R.M."/>
            <person name="Blanchette R.A."/>
            <person name="Kersten P."/>
            <person name="Martinez A.T."/>
            <person name="Vicuna R."/>
            <person name="Cullen D."/>
        </authorList>
    </citation>
    <scope>NUCLEOTIDE SEQUENCE [LARGE SCALE GENOMIC DNA]</scope>
    <source>
        <strain evidence="6 7">B</strain>
    </source>
</reference>
<dbReference type="InterPro" id="IPR003333">
    <property type="entry name" value="CMAS"/>
</dbReference>
<organism evidence="6 7">
    <name type="scientific">Ceriporiopsis subvermispora (strain B)</name>
    <name type="common">White-rot fungus</name>
    <name type="synonym">Gelatoporia subvermispora</name>
    <dbReference type="NCBI Taxonomy" id="914234"/>
    <lineage>
        <taxon>Eukaryota</taxon>
        <taxon>Fungi</taxon>
        <taxon>Dikarya</taxon>
        <taxon>Basidiomycota</taxon>
        <taxon>Agaricomycotina</taxon>
        <taxon>Agaricomycetes</taxon>
        <taxon>Polyporales</taxon>
        <taxon>Gelatoporiaceae</taxon>
        <taxon>Gelatoporia</taxon>
    </lineage>
</organism>
<gene>
    <name evidence="6" type="ORF">CERSUDRAFT_69481</name>
</gene>
<dbReference type="PIRSF" id="PIRSF003085">
    <property type="entry name" value="CMAS"/>
    <property type="match status" value="1"/>
</dbReference>
<evidence type="ECO:0000313" key="7">
    <source>
        <dbReference type="Proteomes" id="UP000016930"/>
    </source>
</evidence>
<sequence length="454" mass="51474">MHSKTWNASLVDRLSTSRVWKTIQLSTRDRVLAILRNGIQRGELVMQDHSGVHVFGTPSPGLPRATISVFNDNLWVRVALTHDLGLSEAYMNGEFDTPDLKGLLNLWLENRDTLEDLPTILTSVLSYASGLFIKLFGQTLSMSETNASLVYDTSNEFFRCFLSEEMMYSCALWGKEENGVRGDLTVGSTPGDLEAAQQRKIRHILSKARVKPGHRVLEIGSGWGAMALEAARMGCIVDTITLSREQQTLVQTQAIQSGVEDRIRVHLLDYRQLPESFKDAFDAVISSEMIEHVGLGYHAKFFQVIDWALNPHRGMAVITSTTRPENRYSEIQSDDFARHYHWPNAFLPCATSLASTAQTVLKGRLVLESIENHGIHYPRTLREWGRRFERNFDDAVVDQLKSKFEDLDKTENLAAFKRKWKYLFVYAEVGFARAYTSVGCWTFARPENISEPCD</sequence>
<dbReference type="Gene3D" id="3.40.50.150">
    <property type="entry name" value="Vaccinia Virus protein VP39"/>
    <property type="match status" value="1"/>
</dbReference>
<dbReference type="AlphaFoldDB" id="M2QXG5"/>
<dbReference type="GO" id="GO:0008168">
    <property type="term" value="F:methyltransferase activity"/>
    <property type="evidence" value="ECO:0007669"/>
    <property type="project" value="UniProtKB-KW"/>
</dbReference>
<accession>M2QXG5</accession>
<dbReference type="Proteomes" id="UP000016930">
    <property type="component" value="Unassembled WGS sequence"/>
</dbReference>
<evidence type="ECO:0000256" key="4">
    <source>
        <dbReference type="ARBA" id="ARBA00022691"/>
    </source>
</evidence>
<evidence type="ECO:0000256" key="2">
    <source>
        <dbReference type="ARBA" id="ARBA00022603"/>
    </source>
</evidence>
<dbReference type="OrthoDB" id="8300214at2759"/>
<dbReference type="PANTHER" id="PTHR43667:SF2">
    <property type="entry name" value="FATTY ACID C-METHYL TRANSFERASE"/>
    <property type="match status" value="1"/>
</dbReference>
<evidence type="ECO:0008006" key="8">
    <source>
        <dbReference type="Google" id="ProtNLM"/>
    </source>
</evidence>
<name>M2QXG5_CERS8</name>
<dbReference type="GO" id="GO:0032259">
    <property type="term" value="P:methylation"/>
    <property type="evidence" value="ECO:0007669"/>
    <property type="project" value="UniProtKB-KW"/>
</dbReference>
<dbReference type="InterPro" id="IPR029063">
    <property type="entry name" value="SAM-dependent_MTases_sf"/>
</dbReference>
<proteinExistence type="inferred from homology"/>
<keyword evidence="7" id="KW-1185">Reference proteome</keyword>
<keyword evidence="3" id="KW-0808">Transferase</keyword>
<dbReference type="Pfam" id="PF02353">
    <property type="entry name" value="CMAS"/>
    <property type="match status" value="1"/>
</dbReference>